<dbReference type="Pfam" id="PF13358">
    <property type="entry name" value="DDE_3"/>
    <property type="match status" value="1"/>
</dbReference>
<evidence type="ECO:0000259" key="2">
    <source>
        <dbReference type="Pfam" id="PF13518"/>
    </source>
</evidence>
<dbReference type="Gene3D" id="3.30.420.10">
    <property type="entry name" value="Ribonuclease H-like superfamily/Ribonuclease H"/>
    <property type="match status" value="1"/>
</dbReference>
<dbReference type="InterPro" id="IPR038717">
    <property type="entry name" value="Tc1-like_DDE_dom"/>
</dbReference>
<dbReference type="Pfam" id="PF13518">
    <property type="entry name" value="HTH_28"/>
    <property type="match status" value="1"/>
</dbReference>
<evidence type="ECO:0000313" key="4">
    <source>
        <dbReference type="Proteomes" id="UP000623467"/>
    </source>
</evidence>
<dbReference type="PANTHER" id="PTHR46564">
    <property type="entry name" value="TRANSPOSASE"/>
    <property type="match status" value="1"/>
</dbReference>
<sequence>MVNRRISSDIKEHALDLWNAGWSSEDICYIFHVSPRSLYRWRAIFEEFGTVTKPPSHLRGCERLVSLAVLNAAKAIFFHDASVMLDELQWYLAIHHDLAISISALQATLVRAGLTRKMLRKIAVERDEVSREDYDGCVRDPDTFSGTGMEFVAVDESSKDERTLARHYGRSPIGLPAEYVHEFIRHDRYTLTAAMSTQGYIATRIVEGSMDAYEFFDFIVEDVIPEMKPYPDAQSVLVLDNCRIHHTDLLQEVLNENGKL</sequence>
<dbReference type="InterPro" id="IPR036397">
    <property type="entry name" value="RNaseH_sf"/>
</dbReference>
<dbReference type="GO" id="GO:0003676">
    <property type="term" value="F:nucleic acid binding"/>
    <property type="evidence" value="ECO:0007669"/>
    <property type="project" value="InterPro"/>
</dbReference>
<dbReference type="EMBL" id="JACAZH010000050">
    <property type="protein sequence ID" value="KAF7333986.1"/>
    <property type="molecule type" value="Genomic_DNA"/>
</dbReference>
<dbReference type="PANTHER" id="PTHR46564:SF1">
    <property type="entry name" value="TRANSPOSASE"/>
    <property type="match status" value="1"/>
</dbReference>
<keyword evidence="4" id="KW-1185">Reference proteome</keyword>
<evidence type="ECO:0000313" key="3">
    <source>
        <dbReference type="EMBL" id="KAF7333986.1"/>
    </source>
</evidence>
<reference evidence="3" key="1">
    <citation type="submission" date="2020-05" db="EMBL/GenBank/DDBJ databases">
        <title>Mycena genomes resolve the evolution of fungal bioluminescence.</title>
        <authorList>
            <person name="Tsai I.J."/>
        </authorList>
    </citation>
    <scope>NUCLEOTIDE SEQUENCE</scope>
    <source>
        <strain evidence="3">160909Yilan</strain>
    </source>
</reference>
<dbReference type="InterPro" id="IPR009057">
    <property type="entry name" value="Homeodomain-like_sf"/>
</dbReference>
<dbReference type="OrthoDB" id="2266637at2759"/>
<gene>
    <name evidence="3" type="ORF">MSAN_02400700</name>
</gene>
<feature type="domain" description="Insertion element IS150 protein InsJ-like helix-turn-helix" evidence="2">
    <location>
        <begin position="11"/>
        <end position="50"/>
    </location>
</feature>
<protein>
    <submittedName>
        <fullName evidence="3">DDE-3 domain-containing protein</fullName>
    </submittedName>
</protein>
<accession>A0A8H7CEZ4</accession>
<evidence type="ECO:0000259" key="1">
    <source>
        <dbReference type="Pfam" id="PF13358"/>
    </source>
</evidence>
<dbReference type="SUPFAM" id="SSF46689">
    <property type="entry name" value="Homeodomain-like"/>
    <property type="match status" value="1"/>
</dbReference>
<dbReference type="InterPro" id="IPR055247">
    <property type="entry name" value="InsJ-like_HTH"/>
</dbReference>
<proteinExistence type="predicted"/>
<comment type="caution">
    <text evidence="3">The sequence shown here is derived from an EMBL/GenBank/DDBJ whole genome shotgun (WGS) entry which is preliminary data.</text>
</comment>
<name>A0A8H7CEZ4_9AGAR</name>
<feature type="domain" description="Tc1-like transposase DDE" evidence="1">
    <location>
        <begin position="151"/>
        <end position="256"/>
    </location>
</feature>
<dbReference type="Proteomes" id="UP000623467">
    <property type="component" value="Unassembled WGS sequence"/>
</dbReference>
<organism evidence="3 4">
    <name type="scientific">Mycena sanguinolenta</name>
    <dbReference type="NCBI Taxonomy" id="230812"/>
    <lineage>
        <taxon>Eukaryota</taxon>
        <taxon>Fungi</taxon>
        <taxon>Dikarya</taxon>
        <taxon>Basidiomycota</taxon>
        <taxon>Agaricomycotina</taxon>
        <taxon>Agaricomycetes</taxon>
        <taxon>Agaricomycetidae</taxon>
        <taxon>Agaricales</taxon>
        <taxon>Marasmiineae</taxon>
        <taxon>Mycenaceae</taxon>
        <taxon>Mycena</taxon>
    </lineage>
</organism>
<dbReference type="AlphaFoldDB" id="A0A8H7CEZ4"/>